<dbReference type="EMBL" id="LTAN01000004">
    <property type="protein sequence ID" value="OBR10364.1"/>
    <property type="molecule type" value="Genomic_DNA"/>
</dbReference>
<proteinExistence type="predicted"/>
<comment type="caution">
    <text evidence="2">The sequence shown here is derived from an EMBL/GenBank/DDBJ whole genome shotgun (WGS) entry which is preliminary data.</text>
</comment>
<dbReference type="Proteomes" id="UP000092177">
    <property type="component" value="Chromosome 4"/>
</dbReference>
<organism evidence="2 3">
    <name type="scientific">Colletotrichum higginsianum (strain IMI 349063)</name>
    <name type="common">Crucifer anthracnose fungus</name>
    <dbReference type="NCBI Taxonomy" id="759273"/>
    <lineage>
        <taxon>Eukaryota</taxon>
        <taxon>Fungi</taxon>
        <taxon>Dikarya</taxon>
        <taxon>Ascomycota</taxon>
        <taxon>Pezizomycotina</taxon>
        <taxon>Sordariomycetes</taxon>
        <taxon>Hypocreomycetidae</taxon>
        <taxon>Glomerellales</taxon>
        <taxon>Glomerellaceae</taxon>
        <taxon>Colletotrichum</taxon>
        <taxon>Colletotrichum destructivum species complex</taxon>
    </lineage>
</organism>
<keyword evidence="3" id="KW-1185">Reference proteome</keyword>
<name>A0A1B7YEN6_COLHI</name>
<dbReference type="AlphaFoldDB" id="A0A1B7YEN6"/>
<dbReference type="KEGG" id="chig:CH63R_06056"/>
<dbReference type="RefSeq" id="XP_018158881.1">
    <property type="nucleotide sequence ID" value="XM_018301031.1"/>
</dbReference>
<feature type="compositionally biased region" description="Basic and acidic residues" evidence="1">
    <location>
        <begin position="259"/>
        <end position="268"/>
    </location>
</feature>
<evidence type="ECO:0000256" key="1">
    <source>
        <dbReference type="SAM" id="MobiDB-lite"/>
    </source>
</evidence>
<accession>A0A1B7YEN6</accession>
<dbReference type="GeneID" id="28865138"/>
<evidence type="ECO:0000313" key="3">
    <source>
        <dbReference type="Proteomes" id="UP000092177"/>
    </source>
</evidence>
<feature type="compositionally biased region" description="Basic and acidic residues" evidence="1">
    <location>
        <begin position="227"/>
        <end position="237"/>
    </location>
</feature>
<dbReference type="VEuPathDB" id="FungiDB:CH63R_06056"/>
<feature type="region of interest" description="Disordered" evidence="1">
    <location>
        <begin position="203"/>
        <end position="289"/>
    </location>
</feature>
<sequence length="289" mass="31882">MDYEQLGRTNSGTECPFEGSVGLPDSSVFSASMLPNLTLDAGLSWATEIPCIVSGIHNDAPTAQQPNLPPGPLRRMAEGHIDNGKFDLEVQILPQCIRLYAHSRNDRSVHGFRDGHYPMYQMARGRTFEKREARHATRACPVNIFDSGPVVARSLASMQPDTVNQPSSNAESCGQRQLPLLQSLFLVRAKAFGPLRRARRNLKTHGFVPSARNSRRQVKQESIVSDVNERTHYHGTESAETELQLLPMPTPTYPNGLPKEWKGRHTADVEGSGPPGQAPQQLQMGGAPW</sequence>
<protein>
    <submittedName>
        <fullName evidence="2">Uncharacterized protein</fullName>
    </submittedName>
</protein>
<evidence type="ECO:0000313" key="2">
    <source>
        <dbReference type="EMBL" id="OBR10364.1"/>
    </source>
</evidence>
<reference evidence="3" key="1">
    <citation type="journal article" date="2017" name="BMC Genomics">
        <title>Gapless genome assembly of Colletotrichum higginsianum reveals chromosome structure and association of transposable elements with secondary metabolite gene clusters.</title>
        <authorList>
            <person name="Dallery J.-F."/>
            <person name="Lapalu N."/>
            <person name="Zampounis A."/>
            <person name="Pigne S."/>
            <person name="Luyten I."/>
            <person name="Amselem J."/>
            <person name="Wittenberg A.H.J."/>
            <person name="Zhou S."/>
            <person name="de Queiroz M.V."/>
            <person name="Robin G.P."/>
            <person name="Auger A."/>
            <person name="Hainaut M."/>
            <person name="Henrissat B."/>
            <person name="Kim K.-T."/>
            <person name="Lee Y.-H."/>
            <person name="Lespinet O."/>
            <person name="Schwartz D.C."/>
            <person name="Thon M.R."/>
            <person name="O'Connell R.J."/>
        </authorList>
    </citation>
    <scope>NUCLEOTIDE SEQUENCE [LARGE SCALE GENOMIC DNA]</scope>
    <source>
        <strain evidence="3">IMI 349063</strain>
    </source>
</reference>
<gene>
    <name evidence="2" type="ORF">CH63R_06056</name>
</gene>